<keyword evidence="2" id="KW-0812">Transmembrane</keyword>
<protein>
    <submittedName>
        <fullName evidence="3">Uncharacterized protein</fullName>
    </submittedName>
</protein>
<feature type="transmembrane region" description="Helical" evidence="2">
    <location>
        <begin position="105"/>
        <end position="130"/>
    </location>
</feature>
<gene>
    <name evidence="3" type="ORF">PS435_11375</name>
</gene>
<accession>A0ABU7T2B2</accession>
<dbReference type="RefSeq" id="WP_331244120.1">
    <property type="nucleotide sequence ID" value="NZ_JAQSGJ010000035.1"/>
</dbReference>
<evidence type="ECO:0000313" key="3">
    <source>
        <dbReference type="EMBL" id="MEE6716460.1"/>
    </source>
</evidence>
<proteinExistence type="predicted"/>
<keyword evidence="4" id="KW-1185">Reference proteome</keyword>
<dbReference type="EMBL" id="JAQSGK010000035">
    <property type="protein sequence ID" value="MEE6716460.1"/>
    <property type="molecule type" value="Genomic_DNA"/>
</dbReference>
<evidence type="ECO:0000256" key="2">
    <source>
        <dbReference type="SAM" id="Phobius"/>
    </source>
</evidence>
<feature type="transmembrane region" description="Helical" evidence="2">
    <location>
        <begin position="82"/>
        <end position="99"/>
    </location>
</feature>
<feature type="compositionally biased region" description="Basic and acidic residues" evidence="1">
    <location>
        <begin position="170"/>
        <end position="182"/>
    </location>
</feature>
<evidence type="ECO:0000313" key="4">
    <source>
        <dbReference type="Proteomes" id="UP001330016"/>
    </source>
</evidence>
<feature type="region of interest" description="Disordered" evidence="1">
    <location>
        <begin position="161"/>
        <end position="182"/>
    </location>
</feature>
<sequence length="182" mass="19748">MNMNGGKNAVKALNFGWYLVFFGLLLSSASNVTEIIAVHAASYPVGNRAVLMAIVFVSIGLLAITVAAILRDILSVLVKQGLSWVLSAIALLLAIYRIFQTSSAMNWAWLIMIAAFAISMQAALELLMFIKDGAEKALAQAQSGLPDLQELRSELARIRREYEASQGGGKGREDQDTTDQRT</sequence>
<keyword evidence="2" id="KW-0472">Membrane</keyword>
<feature type="transmembrane region" description="Helical" evidence="2">
    <location>
        <begin position="49"/>
        <end position="70"/>
    </location>
</feature>
<evidence type="ECO:0000256" key="1">
    <source>
        <dbReference type="SAM" id="MobiDB-lite"/>
    </source>
</evidence>
<feature type="transmembrane region" description="Helical" evidence="2">
    <location>
        <begin position="12"/>
        <end position="29"/>
    </location>
</feature>
<dbReference type="Proteomes" id="UP001330016">
    <property type="component" value="Unassembled WGS sequence"/>
</dbReference>
<organism evidence="3 4">
    <name type="scientific">Schleiferilactobacillus harbinensis</name>
    <dbReference type="NCBI Taxonomy" id="304207"/>
    <lineage>
        <taxon>Bacteria</taxon>
        <taxon>Bacillati</taxon>
        <taxon>Bacillota</taxon>
        <taxon>Bacilli</taxon>
        <taxon>Lactobacillales</taxon>
        <taxon>Lactobacillaceae</taxon>
        <taxon>Schleiferilactobacillus</taxon>
    </lineage>
</organism>
<comment type="caution">
    <text evidence="3">The sequence shown here is derived from an EMBL/GenBank/DDBJ whole genome shotgun (WGS) entry which is preliminary data.</text>
</comment>
<name>A0ABU7T2B2_9LACO</name>
<keyword evidence="2" id="KW-1133">Transmembrane helix</keyword>
<reference evidence="3 4" key="1">
    <citation type="submission" date="2023-02" db="EMBL/GenBank/DDBJ databases">
        <title>The predominant lactic acid bacteria and yeasts involved in the spontaneous fermentation of millet during the production of the traditional porridge Hausa koko in Ghana.</title>
        <authorList>
            <person name="Atter A."/>
            <person name="Diaz M."/>
        </authorList>
    </citation>
    <scope>NUCLEOTIDE SEQUENCE [LARGE SCALE GENOMIC DNA]</scope>
    <source>
        <strain evidence="3 4">FI11640</strain>
    </source>
</reference>